<evidence type="ECO:0000256" key="9">
    <source>
        <dbReference type="ARBA" id="ARBA00022729"/>
    </source>
</evidence>
<comment type="similarity">
    <text evidence="20">Belongs to the peroxidase family. Classical plant (class III) peroxidase subfamily.</text>
</comment>
<evidence type="ECO:0000256" key="13">
    <source>
        <dbReference type="ARBA" id="ARBA00023157"/>
    </source>
</evidence>
<dbReference type="Gene3D" id="1.10.420.10">
    <property type="entry name" value="Peroxidase, domain 2"/>
    <property type="match status" value="1"/>
</dbReference>
<protein>
    <recommendedName>
        <fullName evidence="4 20">Peroxidase</fullName>
        <ecNumber evidence="4 20">1.11.1.7</ecNumber>
    </recommendedName>
</protein>
<evidence type="ECO:0000313" key="22">
    <source>
        <dbReference type="EMBL" id="GMN46887.1"/>
    </source>
</evidence>
<dbReference type="Proteomes" id="UP001187192">
    <property type="component" value="Unassembled WGS sequence"/>
</dbReference>
<name>A0AA88D9J4_FICCA</name>
<dbReference type="PRINTS" id="PR00458">
    <property type="entry name" value="PEROXIDASE"/>
</dbReference>
<feature type="binding site" evidence="16">
    <location>
        <position position="172"/>
    </location>
    <ligand>
        <name>substrate</name>
    </ligand>
</feature>
<feature type="binding site" description="axial binding residue" evidence="17">
    <location>
        <position position="202"/>
    </location>
    <ligand>
        <name>heme b</name>
        <dbReference type="ChEBI" id="CHEBI:60344"/>
    </ligand>
    <ligandPart>
        <name>Fe</name>
        <dbReference type="ChEBI" id="CHEBI:18248"/>
    </ligandPart>
</feature>
<dbReference type="GO" id="GO:0042744">
    <property type="term" value="P:hydrogen peroxide catabolic process"/>
    <property type="evidence" value="ECO:0007669"/>
    <property type="project" value="UniProtKB-KW"/>
</dbReference>
<comment type="function">
    <text evidence="2">Removal of H(2)O(2), oxidation of toxic reductants, biosynthesis and degradation of lignin, suberization, auxin catabolism, response to environmental stresses such as wounding, pathogen attack and oxidative stress. These functions might be dependent on each isozyme/isoform in each plant tissue.</text>
</comment>
<evidence type="ECO:0000313" key="23">
    <source>
        <dbReference type="Proteomes" id="UP001187192"/>
    </source>
</evidence>
<dbReference type="Gene3D" id="1.10.520.10">
    <property type="match status" value="1"/>
</dbReference>
<dbReference type="FunFam" id="1.10.420.10:FF:000007">
    <property type="entry name" value="Peroxidase"/>
    <property type="match status" value="1"/>
</dbReference>
<feature type="disulfide bond" evidence="19">
    <location>
        <begin position="209"/>
        <end position="241"/>
    </location>
</feature>
<keyword evidence="10 17" id="KW-0106">Calcium</keyword>
<dbReference type="InterPro" id="IPR033905">
    <property type="entry name" value="Secretory_peroxidase"/>
</dbReference>
<keyword evidence="7 20" id="KW-0349">Heme</keyword>
<evidence type="ECO:0000256" key="5">
    <source>
        <dbReference type="ARBA" id="ARBA00022525"/>
    </source>
</evidence>
<evidence type="ECO:0000256" key="15">
    <source>
        <dbReference type="PIRSR" id="PIRSR600823-1"/>
    </source>
</evidence>
<feature type="binding site" evidence="17">
    <location>
        <position position="255"/>
    </location>
    <ligand>
        <name>Ca(2+)</name>
        <dbReference type="ChEBI" id="CHEBI:29108"/>
        <label>2</label>
    </ligand>
</feature>
<dbReference type="InterPro" id="IPR002016">
    <property type="entry name" value="Haem_peroxidase"/>
</dbReference>
<keyword evidence="9 20" id="KW-0732">Signal</keyword>
<dbReference type="PROSITE" id="PS50873">
    <property type="entry name" value="PEROXIDASE_4"/>
    <property type="match status" value="1"/>
</dbReference>
<keyword evidence="8 17" id="KW-0479">Metal-binding</keyword>
<evidence type="ECO:0000256" key="10">
    <source>
        <dbReference type="ARBA" id="ARBA00022837"/>
    </source>
</evidence>
<dbReference type="CDD" id="cd00693">
    <property type="entry name" value="secretory_peroxidase"/>
    <property type="match status" value="1"/>
</dbReference>
<evidence type="ECO:0000256" key="19">
    <source>
        <dbReference type="PIRSR" id="PIRSR600823-5"/>
    </source>
</evidence>
<keyword evidence="11 20" id="KW-0560">Oxidoreductase</keyword>
<dbReference type="Pfam" id="PF00141">
    <property type="entry name" value="peroxidase"/>
    <property type="match status" value="1"/>
</dbReference>
<dbReference type="InterPro" id="IPR010255">
    <property type="entry name" value="Haem_peroxidase_sf"/>
</dbReference>
<feature type="binding site" evidence="17">
    <location>
        <position position="74"/>
    </location>
    <ligand>
        <name>Ca(2+)</name>
        <dbReference type="ChEBI" id="CHEBI:29108"/>
        <label>1</label>
    </ligand>
</feature>
<feature type="binding site" evidence="17">
    <location>
        <position position="81"/>
    </location>
    <ligand>
        <name>Ca(2+)</name>
        <dbReference type="ChEBI" id="CHEBI:29108"/>
        <label>1</label>
    </ligand>
</feature>
<evidence type="ECO:0000256" key="8">
    <source>
        <dbReference type="ARBA" id="ARBA00022723"/>
    </source>
</evidence>
<organism evidence="22 23">
    <name type="scientific">Ficus carica</name>
    <name type="common">Common fig</name>
    <dbReference type="NCBI Taxonomy" id="3494"/>
    <lineage>
        <taxon>Eukaryota</taxon>
        <taxon>Viridiplantae</taxon>
        <taxon>Streptophyta</taxon>
        <taxon>Embryophyta</taxon>
        <taxon>Tracheophyta</taxon>
        <taxon>Spermatophyta</taxon>
        <taxon>Magnoliopsida</taxon>
        <taxon>eudicotyledons</taxon>
        <taxon>Gunneridae</taxon>
        <taxon>Pentapetalae</taxon>
        <taxon>rosids</taxon>
        <taxon>fabids</taxon>
        <taxon>Rosales</taxon>
        <taxon>Moraceae</taxon>
        <taxon>Ficeae</taxon>
        <taxon>Ficus</taxon>
    </lineage>
</organism>
<reference evidence="22" key="1">
    <citation type="submission" date="2023-07" db="EMBL/GenBank/DDBJ databases">
        <title>draft genome sequence of fig (Ficus carica).</title>
        <authorList>
            <person name="Takahashi T."/>
            <person name="Nishimura K."/>
        </authorList>
    </citation>
    <scope>NUCLEOTIDE SEQUENCE</scope>
</reference>
<dbReference type="PROSITE" id="PS00436">
    <property type="entry name" value="PEROXIDASE_2"/>
    <property type="match status" value="1"/>
</dbReference>
<dbReference type="PANTHER" id="PTHR31517:SF59">
    <property type="entry name" value="PEROXIDASE"/>
    <property type="match status" value="1"/>
</dbReference>
<keyword evidence="14 20" id="KW-0376">Hydrogen peroxide</keyword>
<evidence type="ECO:0000256" key="7">
    <source>
        <dbReference type="ARBA" id="ARBA00022617"/>
    </source>
</evidence>
<comment type="caution">
    <text evidence="22">The sequence shown here is derived from an EMBL/GenBank/DDBJ whole genome shotgun (WGS) entry which is preliminary data.</text>
</comment>
<keyword evidence="23" id="KW-1185">Reference proteome</keyword>
<feature type="binding site" evidence="17">
    <location>
        <position position="252"/>
    </location>
    <ligand>
        <name>Ca(2+)</name>
        <dbReference type="ChEBI" id="CHEBI:29108"/>
        <label>2</label>
    </ligand>
</feature>
<gene>
    <name evidence="22" type="ORF">TIFTF001_016068</name>
</gene>
<dbReference type="GO" id="GO:0006979">
    <property type="term" value="P:response to oxidative stress"/>
    <property type="evidence" value="ECO:0007669"/>
    <property type="project" value="UniProtKB-UniRule"/>
</dbReference>
<dbReference type="GO" id="GO:0046872">
    <property type="term" value="F:metal ion binding"/>
    <property type="evidence" value="ECO:0007669"/>
    <property type="project" value="UniProtKB-UniRule"/>
</dbReference>
<feature type="binding site" evidence="17">
    <location>
        <position position="92"/>
    </location>
    <ligand>
        <name>Ca(2+)</name>
        <dbReference type="ChEBI" id="CHEBI:29108"/>
        <label>1</label>
    </ligand>
</feature>
<dbReference type="AlphaFoldDB" id="A0AA88D9J4"/>
<evidence type="ECO:0000256" key="17">
    <source>
        <dbReference type="PIRSR" id="PIRSR600823-3"/>
    </source>
</evidence>
<dbReference type="PANTHER" id="PTHR31517">
    <property type="match status" value="1"/>
</dbReference>
<feature type="active site" description="Proton acceptor" evidence="15">
    <location>
        <position position="73"/>
    </location>
</feature>
<evidence type="ECO:0000256" key="12">
    <source>
        <dbReference type="ARBA" id="ARBA00023004"/>
    </source>
</evidence>
<comment type="similarity">
    <text evidence="3">Belongs to the peroxidase family. Ascorbate peroxidase subfamily.</text>
</comment>
<feature type="binding site" evidence="17">
    <location>
        <position position="77"/>
    </location>
    <ligand>
        <name>Ca(2+)</name>
        <dbReference type="ChEBI" id="CHEBI:29108"/>
        <label>1</label>
    </ligand>
</feature>
<dbReference type="PRINTS" id="PR00461">
    <property type="entry name" value="PLPEROXIDASE"/>
</dbReference>
<accession>A0AA88D9J4</accession>
<dbReference type="SUPFAM" id="SSF48113">
    <property type="entry name" value="Heme-dependent peroxidases"/>
    <property type="match status" value="1"/>
</dbReference>
<comment type="subcellular location">
    <subcellularLocation>
        <location evidence="20">Secreted</location>
    </subcellularLocation>
</comment>
<evidence type="ECO:0000256" key="4">
    <source>
        <dbReference type="ARBA" id="ARBA00012313"/>
    </source>
</evidence>
<evidence type="ECO:0000256" key="3">
    <source>
        <dbReference type="ARBA" id="ARBA00006873"/>
    </source>
</evidence>
<evidence type="ECO:0000256" key="16">
    <source>
        <dbReference type="PIRSR" id="PIRSR600823-2"/>
    </source>
</evidence>
<feature type="disulfide bond" evidence="19">
    <location>
        <begin position="75"/>
        <end position="80"/>
    </location>
</feature>
<comment type="cofactor">
    <cofactor evidence="17 20">
        <name>heme b</name>
        <dbReference type="ChEBI" id="CHEBI:60344"/>
    </cofactor>
    <text evidence="17 20">Binds 1 heme b (iron(II)-protoporphyrin IX) group per subunit.</text>
</comment>
<dbReference type="InterPro" id="IPR000823">
    <property type="entry name" value="Peroxidase_pln"/>
</dbReference>
<dbReference type="GO" id="GO:0005576">
    <property type="term" value="C:extracellular region"/>
    <property type="evidence" value="ECO:0007669"/>
    <property type="project" value="UniProtKB-SubCell"/>
</dbReference>
<keyword evidence="5 20" id="KW-0964">Secreted</keyword>
<feature type="chain" id="PRO_5041516438" description="Peroxidase" evidence="20">
    <location>
        <begin position="17"/>
        <end position="336"/>
    </location>
</feature>
<evidence type="ECO:0000256" key="14">
    <source>
        <dbReference type="ARBA" id="ARBA00023324"/>
    </source>
</evidence>
<dbReference type="GO" id="GO:0140825">
    <property type="term" value="F:lactoperoxidase activity"/>
    <property type="evidence" value="ECO:0007669"/>
    <property type="project" value="UniProtKB-EC"/>
</dbReference>
<evidence type="ECO:0000256" key="20">
    <source>
        <dbReference type="RuleBase" id="RU362060"/>
    </source>
</evidence>
<feature type="binding site" evidence="17">
    <location>
        <position position="79"/>
    </location>
    <ligand>
        <name>Ca(2+)</name>
        <dbReference type="ChEBI" id="CHEBI:29108"/>
        <label>1</label>
    </ligand>
</feature>
<keyword evidence="6 20" id="KW-0575">Peroxidase</keyword>
<dbReference type="InterPro" id="IPR019794">
    <property type="entry name" value="Peroxidases_AS"/>
</dbReference>
<evidence type="ECO:0000256" key="11">
    <source>
        <dbReference type="ARBA" id="ARBA00023002"/>
    </source>
</evidence>
<comment type="cofactor">
    <cofactor evidence="17 20">
        <name>Ca(2+)</name>
        <dbReference type="ChEBI" id="CHEBI:29108"/>
    </cofactor>
    <text evidence="17 20">Binds 2 calcium ions per subunit.</text>
</comment>
<dbReference type="PROSITE" id="PS00435">
    <property type="entry name" value="PEROXIDASE_1"/>
    <property type="match status" value="1"/>
</dbReference>
<proteinExistence type="inferred from homology"/>
<feature type="binding site" evidence="17">
    <location>
        <position position="83"/>
    </location>
    <ligand>
        <name>Ca(2+)</name>
        <dbReference type="ChEBI" id="CHEBI:29108"/>
        <label>1</label>
    </ligand>
</feature>
<evidence type="ECO:0000256" key="18">
    <source>
        <dbReference type="PIRSR" id="PIRSR600823-4"/>
    </source>
</evidence>
<evidence type="ECO:0000259" key="21">
    <source>
        <dbReference type="PROSITE" id="PS50873"/>
    </source>
</evidence>
<dbReference type="InterPro" id="IPR019793">
    <property type="entry name" value="Peroxidases_heam-ligand_BS"/>
</dbReference>
<feature type="binding site" evidence="17">
    <location>
        <position position="260"/>
    </location>
    <ligand>
        <name>Ca(2+)</name>
        <dbReference type="ChEBI" id="CHEBI:29108"/>
        <label>2</label>
    </ligand>
</feature>
<dbReference type="GO" id="GO:0020037">
    <property type="term" value="F:heme binding"/>
    <property type="evidence" value="ECO:0007669"/>
    <property type="project" value="UniProtKB-UniRule"/>
</dbReference>
<keyword evidence="13 19" id="KW-1015">Disulfide bond</keyword>
<feature type="signal peptide" evidence="20">
    <location>
        <begin position="1"/>
        <end position="16"/>
    </location>
</feature>
<evidence type="ECO:0000256" key="6">
    <source>
        <dbReference type="ARBA" id="ARBA00022559"/>
    </source>
</evidence>
<feature type="domain" description="Plant heme peroxidase family profile" evidence="21">
    <location>
        <begin position="20"/>
        <end position="334"/>
    </location>
</feature>
<feature type="disulfide bond" evidence="19">
    <location>
        <begin position="124"/>
        <end position="330"/>
    </location>
</feature>
<sequence>MALGLILMSLAGQCYGAAEDLQVGFYADKCVRRGFFGLFPRKYNVEDIVAAKVRYAYFQDKTIVAALLRMQFHDCFVHGCDASILLDGPDTEKTTKPNLSVRGYELIDDIKREIERTCPGVVTCADIIAMATRDAVSLAISRSAWEAPYKFDVETGRGDSYEPHASEVIDLPPSTATASDSIQAFQKKGLTVTDMVYLLGGHSVGVTHCRFIQDRLYNFSNTGRPDPTMNPRLARSLGQYCKSNPANPINLDQGTPSIVDNSYYKQVLYWQNGILKVDQDIAFNEASRSIVGEVARDTYQEFNVNFGEAMVNLQRVGVLPYQEGQVRQSCRVPVQI</sequence>
<keyword evidence="12 17" id="KW-0408">Iron</keyword>
<comment type="catalytic activity">
    <reaction evidence="1 20">
        <text>2 a phenolic donor + H2O2 = 2 a phenolic radical donor + 2 H2O</text>
        <dbReference type="Rhea" id="RHEA:56136"/>
        <dbReference type="ChEBI" id="CHEBI:15377"/>
        <dbReference type="ChEBI" id="CHEBI:16240"/>
        <dbReference type="ChEBI" id="CHEBI:139520"/>
        <dbReference type="ChEBI" id="CHEBI:139521"/>
        <dbReference type="EC" id="1.11.1.7"/>
    </reaction>
</comment>
<dbReference type="EC" id="1.11.1.7" evidence="4 20"/>
<evidence type="ECO:0000256" key="2">
    <source>
        <dbReference type="ARBA" id="ARBA00002322"/>
    </source>
</evidence>
<feature type="site" description="Transition state stabilizer" evidence="18">
    <location>
        <position position="69"/>
    </location>
</feature>
<dbReference type="EMBL" id="BTGU01000024">
    <property type="protein sequence ID" value="GMN46887.1"/>
    <property type="molecule type" value="Genomic_DNA"/>
</dbReference>
<evidence type="ECO:0000256" key="1">
    <source>
        <dbReference type="ARBA" id="ARBA00000189"/>
    </source>
</evidence>
<feature type="disulfide bond" evidence="19">
    <location>
        <begin position="30"/>
        <end position="118"/>
    </location>
</feature>